<dbReference type="AlphaFoldDB" id="A0A232ENZ3"/>
<dbReference type="Proteomes" id="UP000215335">
    <property type="component" value="Unassembled WGS sequence"/>
</dbReference>
<reference evidence="1 2" key="1">
    <citation type="journal article" date="2017" name="Curr. Biol.">
        <title>The Evolution of Venom by Co-option of Single-Copy Genes.</title>
        <authorList>
            <person name="Martinson E.O."/>
            <person name="Mrinalini"/>
            <person name="Kelkar Y.D."/>
            <person name="Chang C.H."/>
            <person name="Werren J.H."/>
        </authorList>
    </citation>
    <scope>NUCLEOTIDE SEQUENCE [LARGE SCALE GENOMIC DNA]</scope>
    <source>
        <strain evidence="1 2">Alberta</strain>
        <tissue evidence="1">Whole body</tissue>
    </source>
</reference>
<protein>
    <submittedName>
        <fullName evidence="1">Uncharacterized protein</fullName>
    </submittedName>
</protein>
<dbReference type="EMBL" id="NNAY01003039">
    <property type="protein sequence ID" value="OXU20074.1"/>
    <property type="molecule type" value="Genomic_DNA"/>
</dbReference>
<name>A0A232ENZ3_9HYME</name>
<proteinExistence type="predicted"/>
<evidence type="ECO:0000313" key="1">
    <source>
        <dbReference type="EMBL" id="OXU20074.1"/>
    </source>
</evidence>
<accession>A0A232ENZ3</accession>
<sequence>MHYGRSCVRVLCVEAIIEIGQRTIPDNRALLLALR</sequence>
<comment type="caution">
    <text evidence="1">The sequence shown here is derived from an EMBL/GenBank/DDBJ whole genome shotgun (WGS) entry which is preliminary data.</text>
</comment>
<gene>
    <name evidence="1" type="ORF">TSAR_009820</name>
</gene>
<organism evidence="1 2">
    <name type="scientific">Trichomalopsis sarcophagae</name>
    <dbReference type="NCBI Taxonomy" id="543379"/>
    <lineage>
        <taxon>Eukaryota</taxon>
        <taxon>Metazoa</taxon>
        <taxon>Ecdysozoa</taxon>
        <taxon>Arthropoda</taxon>
        <taxon>Hexapoda</taxon>
        <taxon>Insecta</taxon>
        <taxon>Pterygota</taxon>
        <taxon>Neoptera</taxon>
        <taxon>Endopterygota</taxon>
        <taxon>Hymenoptera</taxon>
        <taxon>Apocrita</taxon>
        <taxon>Proctotrupomorpha</taxon>
        <taxon>Chalcidoidea</taxon>
        <taxon>Pteromalidae</taxon>
        <taxon>Pteromalinae</taxon>
        <taxon>Trichomalopsis</taxon>
    </lineage>
</organism>
<keyword evidence="2" id="KW-1185">Reference proteome</keyword>
<evidence type="ECO:0000313" key="2">
    <source>
        <dbReference type="Proteomes" id="UP000215335"/>
    </source>
</evidence>